<evidence type="ECO:0000313" key="1">
    <source>
        <dbReference type="EMBL" id="KAA5604378.1"/>
    </source>
</evidence>
<dbReference type="RefSeq" id="WP_150063470.1">
    <property type="nucleotide sequence ID" value="NZ_JACHII010000014.1"/>
</dbReference>
<proteinExistence type="predicted"/>
<protein>
    <submittedName>
        <fullName evidence="1">Uncharacterized protein</fullName>
    </submittedName>
</protein>
<accession>A0A5M6I9M4</accession>
<dbReference type="AlphaFoldDB" id="A0A5M6I9M4"/>
<gene>
    <name evidence="1" type="ORF">F1188_16080</name>
</gene>
<reference evidence="1 2" key="1">
    <citation type="submission" date="2019-09" db="EMBL/GenBank/DDBJ databases">
        <title>Genome sequence of Roseospira marina, one of the more divergent members of the non-sulfur purple photosynthetic bacterial family, the Rhodospirillaceae.</title>
        <authorList>
            <person name="Meyer T."/>
            <person name="Kyndt J."/>
        </authorList>
    </citation>
    <scope>NUCLEOTIDE SEQUENCE [LARGE SCALE GENOMIC DNA]</scope>
    <source>
        <strain evidence="1 2">DSM 15113</strain>
    </source>
</reference>
<dbReference type="Proteomes" id="UP000324065">
    <property type="component" value="Unassembled WGS sequence"/>
</dbReference>
<sequence>MSEEWWLNMNEAERRAFVAQAVEDDHKERYEEALVSAGRSGSAWEDLTDDQRERIRQINVQHVLRMREFGESLRVRKVE</sequence>
<evidence type="ECO:0000313" key="2">
    <source>
        <dbReference type="Proteomes" id="UP000324065"/>
    </source>
</evidence>
<name>A0A5M6I9M4_9PROT</name>
<comment type="caution">
    <text evidence="1">The sequence shown here is derived from an EMBL/GenBank/DDBJ whole genome shotgun (WGS) entry which is preliminary data.</text>
</comment>
<keyword evidence="2" id="KW-1185">Reference proteome</keyword>
<organism evidence="1 2">
    <name type="scientific">Roseospira marina</name>
    <dbReference type="NCBI Taxonomy" id="140057"/>
    <lineage>
        <taxon>Bacteria</taxon>
        <taxon>Pseudomonadati</taxon>
        <taxon>Pseudomonadota</taxon>
        <taxon>Alphaproteobacteria</taxon>
        <taxon>Rhodospirillales</taxon>
        <taxon>Rhodospirillaceae</taxon>
        <taxon>Roseospira</taxon>
    </lineage>
</organism>
<dbReference type="EMBL" id="VWPJ01000018">
    <property type="protein sequence ID" value="KAA5604378.1"/>
    <property type="molecule type" value="Genomic_DNA"/>
</dbReference>